<feature type="chain" id="PRO_5015671320" evidence="2">
    <location>
        <begin position="29"/>
        <end position="273"/>
    </location>
</feature>
<organism evidence="3 4">
    <name type="scientific">Chromobacterium amazonense</name>
    <dbReference type="NCBI Taxonomy" id="1382803"/>
    <lineage>
        <taxon>Bacteria</taxon>
        <taxon>Pseudomonadati</taxon>
        <taxon>Pseudomonadota</taxon>
        <taxon>Betaproteobacteria</taxon>
        <taxon>Neisseriales</taxon>
        <taxon>Chromobacteriaceae</taxon>
        <taxon>Chromobacterium</taxon>
    </lineage>
</organism>
<evidence type="ECO:0000313" key="3">
    <source>
        <dbReference type="EMBL" id="PRP72338.1"/>
    </source>
</evidence>
<dbReference type="Proteomes" id="UP000239469">
    <property type="component" value="Unassembled WGS sequence"/>
</dbReference>
<evidence type="ECO:0000256" key="2">
    <source>
        <dbReference type="SAM" id="SignalP"/>
    </source>
</evidence>
<gene>
    <name evidence="3" type="ORF">BUE93_02560</name>
</gene>
<evidence type="ECO:0000313" key="4">
    <source>
        <dbReference type="Proteomes" id="UP000239469"/>
    </source>
</evidence>
<dbReference type="EMBL" id="MTBD01000004">
    <property type="protein sequence ID" value="PRP72338.1"/>
    <property type="molecule type" value="Genomic_DNA"/>
</dbReference>
<evidence type="ECO:0000256" key="1">
    <source>
        <dbReference type="SAM" id="Coils"/>
    </source>
</evidence>
<sequence>MRAALRPIPFRFLWAWSICCLLSAQAQANIPDHNQRAADVFIKAQSAFEQHHALAPRAQLRYRLLAQGPLTLTLTAGGTKSRVPLDERSSFAWPAPVAGQSLQAATKSGQLALWRPDIRSPDIPAGARRLGDLRLECAVDAQSGLNAASENSHCLPGSRKPDCLNELESCLREASLLLKKQLEQLGQLQVEASPYQNQPPHYLFVADQPLFSITLRHGDKHLLLPAVWQYGSAITTSPFASWPYPREYLYSLPLESADWPDDTVVLFEPLEKP</sequence>
<dbReference type="AlphaFoldDB" id="A0A2S9X9B8"/>
<dbReference type="OrthoDB" id="8756031at2"/>
<comment type="caution">
    <text evidence="3">The sequence shown here is derived from an EMBL/GenBank/DDBJ whole genome shotgun (WGS) entry which is preliminary data.</text>
</comment>
<feature type="coiled-coil region" evidence="1">
    <location>
        <begin position="164"/>
        <end position="191"/>
    </location>
</feature>
<accession>A0A2S9X9B8</accession>
<reference evidence="3 4" key="1">
    <citation type="submission" date="2017-01" db="EMBL/GenBank/DDBJ databases">
        <title>New insights into the genetic diversity of Chromobacterium isolated from tropical freshwater lake.</title>
        <authorList>
            <person name="Santos A.B."/>
            <person name="Nascimento A.M."/>
            <person name="Da Silva P.C."/>
        </authorList>
    </citation>
    <scope>NUCLEOTIDE SEQUENCE [LARGE SCALE GENOMIC DNA]</scope>
    <source>
        <strain evidence="3 4">56AF</strain>
    </source>
</reference>
<name>A0A2S9X9B8_9NEIS</name>
<dbReference type="RefSeq" id="WP_106075709.1">
    <property type="nucleotide sequence ID" value="NZ_MTBD01000004.1"/>
</dbReference>
<protein>
    <submittedName>
        <fullName evidence="3">Uncharacterized protein</fullName>
    </submittedName>
</protein>
<keyword evidence="1" id="KW-0175">Coiled coil</keyword>
<proteinExistence type="predicted"/>
<feature type="signal peptide" evidence="2">
    <location>
        <begin position="1"/>
        <end position="28"/>
    </location>
</feature>
<keyword evidence="2" id="KW-0732">Signal</keyword>